<dbReference type="EMBL" id="JANHNZ010000017">
    <property type="protein sequence ID" value="MCQ9210866.1"/>
    <property type="molecule type" value="Genomic_DNA"/>
</dbReference>
<proteinExistence type="predicted"/>
<sequence>MGEEREIKCFEDIGAHDVSTPENAPRYNFRDLYAYARSKGLEPIDLTDEEREQFRTN</sequence>
<reference evidence="1" key="3">
    <citation type="journal article" date="2023" name="Microbiol. Resour. Announc.">
        <title>Draft Genome Sequence of Granulicatella sp. Strain S8, Isolated from a Marine Fish, Seriola quinqueradiata.</title>
        <authorList>
            <person name="Lee M."/>
            <person name="Farooq A."/>
            <person name="Jeong J.B."/>
            <person name="Jung M.Y."/>
        </authorList>
    </citation>
    <scope>NUCLEOTIDE SEQUENCE</scope>
    <source>
        <strain evidence="1">S8</strain>
    </source>
</reference>
<reference evidence="1" key="1">
    <citation type="submission" date="2022-07" db="EMBL/GenBank/DDBJ databases">
        <authorList>
            <person name="Jung M.-Y."/>
            <person name="Lee M."/>
        </authorList>
    </citation>
    <scope>NUCLEOTIDE SEQUENCE</scope>
    <source>
        <strain evidence="1">S8</strain>
    </source>
</reference>
<dbReference type="Proteomes" id="UP001059480">
    <property type="component" value="Unassembled WGS sequence"/>
</dbReference>
<name>A0ABT1WQN5_9LACT</name>
<evidence type="ECO:0000313" key="1">
    <source>
        <dbReference type="EMBL" id="MCQ9210866.1"/>
    </source>
</evidence>
<protein>
    <submittedName>
        <fullName evidence="1">Uncharacterized protein</fullName>
    </submittedName>
</protein>
<dbReference type="RefSeq" id="WP_256945977.1">
    <property type="nucleotide sequence ID" value="NZ_JANHNZ010000017.1"/>
</dbReference>
<reference evidence="1" key="2">
    <citation type="journal article" date="2023" name="Curr. Microbiol.">
        <title>Granulicatella seriolae sp. nov., a Novel Facultative Anaerobe Isolated from Yellowtail Marine Fish.</title>
        <authorList>
            <person name="Lee M."/>
            <person name="Choi Y.J."/>
            <person name="Farooq A."/>
            <person name="Jeong J.B."/>
            <person name="Jung M.Y."/>
        </authorList>
    </citation>
    <scope>NUCLEOTIDE SEQUENCE</scope>
    <source>
        <strain evidence="1">S8</strain>
    </source>
</reference>
<gene>
    <name evidence="1" type="ORF">NPA36_10000</name>
</gene>
<organism evidence="1 2">
    <name type="scientific">Granulicatella seriolae</name>
    <dbReference type="NCBI Taxonomy" id="2967226"/>
    <lineage>
        <taxon>Bacteria</taxon>
        <taxon>Bacillati</taxon>
        <taxon>Bacillota</taxon>
        <taxon>Bacilli</taxon>
        <taxon>Lactobacillales</taxon>
        <taxon>Carnobacteriaceae</taxon>
        <taxon>Granulicatella</taxon>
    </lineage>
</organism>
<keyword evidence="2" id="KW-1185">Reference proteome</keyword>
<evidence type="ECO:0000313" key="2">
    <source>
        <dbReference type="Proteomes" id="UP001059480"/>
    </source>
</evidence>
<accession>A0ABT1WQN5</accession>
<comment type="caution">
    <text evidence="1">The sequence shown here is derived from an EMBL/GenBank/DDBJ whole genome shotgun (WGS) entry which is preliminary data.</text>
</comment>